<dbReference type="OrthoDB" id="10006997at2759"/>
<evidence type="ECO:0000256" key="5">
    <source>
        <dbReference type="ARBA" id="ARBA00022692"/>
    </source>
</evidence>
<dbReference type="InterPro" id="IPR032675">
    <property type="entry name" value="LRR_dom_sf"/>
</dbReference>
<keyword evidence="12" id="KW-0675">Receptor</keyword>
<evidence type="ECO:0000256" key="1">
    <source>
        <dbReference type="ARBA" id="ARBA00004177"/>
    </source>
</evidence>
<dbReference type="PRINTS" id="PR00019">
    <property type="entry name" value="LEURICHRPT"/>
</dbReference>
<keyword evidence="8" id="KW-0967">Endosome</keyword>
<keyword evidence="13" id="KW-0325">Glycoprotein</keyword>
<evidence type="ECO:0000256" key="7">
    <source>
        <dbReference type="ARBA" id="ARBA00022737"/>
    </source>
</evidence>
<dbReference type="SMART" id="SM00369">
    <property type="entry name" value="LRR_TYP"/>
    <property type="match status" value="13"/>
</dbReference>
<accession>A0A8C4W5H9</accession>
<evidence type="ECO:0000256" key="10">
    <source>
        <dbReference type="ARBA" id="ARBA00022989"/>
    </source>
</evidence>
<keyword evidence="5" id="KW-0812">Transmembrane</keyword>
<dbReference type="SMART" id="SM00365">
    <property type="entry name" value="LRR_SD22"/>
    <property type="match status" value="7"/>
</dbReference>
<evidence type="ECO:0000259" key="16">
    <source>
        <dbReference type="PROSITE" id="PS50104"/>
    </source>
</evidence>
<dbReference type="GO" id="GO:0051607">
    <property type="term" value="P:defense response to virus"/>
    <property type="evidence" value="ECO:0007669"/>
    <property type="project" value="TreeGrafter"/>
</dbReference>
<dbReference type="GO" id="GO:0007249">
    <property type="term" value="P:canonical NF-kappaB signal transduction"/>
    <property type="evidence" value="ECO:0007669"/>
    <property type="project" value="TreeGrafter"/>
</dbReference>
<keyword evidence="4" id="KW-0433">Leucine-rich repeat</keyword>
<dbReference type="InterPro" id="IPR035897">
    <property type="entry name" value="Toll_tir_struct_dom_sf"/>
</dbReference>
<dbReference type="SMART" id="SM00255">
    <property type="entry name" value="TIR"/>
    <property type="match status" value="1"/>
</dbReference>
<name>A0A8C4W5H9_9SAUR</name>
<evidence type="ECO:0000256" key="11">
    <source>
        <dbReference type="ARBA" id="ARBA00023136"/>
    </source>
</evidence>
<reference evidence="17" key="2">
    <citation type="submission" date="2025-09" db="UniProtKB">
        <authorList>
            <consortium name="Ensembl"/>
        </authorList>
    </citation>
    <scope>IDENTIFICATION</scope>
</reference>
<dbReference type="GO" id="GO:1902533">
    <property type="term" value="P:positive regulation of intracellular signal transduction"/>
    <property type="evidence" value="ECO:0007669"/>
    <property type="project" value="UniProtKB-ARBA"/>
</dbReference>
<dbReference type="FunFam" id="3.40.50.10140:FF:000003">
    <property type="entry name" value="Toll-like receptor 7"/>
    <property type="match status" value="1"/>
</dbReference>
<dbReference type="Gene3D" id="3.40.50.10140">
    <property type="entry name" value="Toll/interleukin-1 receptor homology (TIR) domain"/>
    <property type="match status" value="1"/>
</dbReference>
<evidence type="ECO:0000256" key="8">
    <source>
        <dbReference type="ARBA" id="ARBA00022753"/>
    </source>
</evidence>
<dbReference type="InterPro" id="IPR001611">
    <property type="entry name" value="Leu-rich_rpt"/>
</dbReference>
<organism evidence="17 18">
    <name type="scientific">Gopherus evgoodei</name>
    <name type="common">Goodes thornscrub tortoise</name>
    <dbReference type="NCBI Taxonomy" id="1825980"/>
    <lineage>
        <taxon>Eukaryota</taxon>
        <taxon>Metazoa</taxon>
        <taxon>Chordata</taxon>
        <taxon>Craniata</taxon>
        <taxon>Vertebrata</taxon>
        <taxon>Euteleostomi</taxon>
        <taxon>Archelosauria</taxon>
        <taxon>Testudinata</taxon>
        <taxon>Testudines</taxon>
        <taxon>Cryptodira</taxon>
        <taxon>Durocryptodira</taxon>
        <taxon>Testudinoidea</taxon>
        <taxon>Testudinidae</taxon>
        <taxon>Gopherus</taxon>
    </lineage>
</organism>
<dbReference type="SUPFAM" id="SSF52058">
    <property type="entry name" value="L domain-like"/>
    <property type="match status" value="1"/>
</dbReference>
<evidence type="ECO:0000313" key="18">
    <source>
        <dbReference type="Proteomes" id="UP000694390"/>
    </source>
</evidence>
<keyword evidence="7" id="KW-0677">Repeat</keyword>
<comment type="similarity">
    <text evidence="2">Belongs to the Toll-like receptor family.</text>
</comment>
<dbReference type="SUPFAM" id="SSF52047">
    <property type="entry name" value="RNI-like"/>
    <property type="match status" value="1"/>
</dbReference>
<dbReference type="GO" id="GO:0005886">
    <property type="term" value="C:plasma membrane"/>
    <property type="evidence" value="ECO:0007669"/>
    <property type="project" value="TreeGrafter"/>
</dbReference>
<evidence type="ECO:0000256" key="9">
    <source>
        <dbReference type="ARBA" id="ARBA00022859"/>
    </source>
</evidence>
<dbReference type="GO" id="GO:0038187">
    <property type="term" value="F:pattern recognition receptor activity"/>
    <property type="evidence" value="ECO:0007669"/>
    <property type="project" value="TreeGrafter"/>
</dbReference>
<dbReference type="InterPro" id="IPR003591">
    <property type="entry name" value="Leu-rich_rpt_typical-subtyp"/>
</dbReference>
<keyword evidence="9" id="KW-0391">Immunity</keyword>
<dbReference type="PROSITE" id="PS50104">
    <property type="entry name" value="TIR"/>
    <property type="match status" value="1"/>
</dbReference>
<feature type="domain" description="TIR" evidence="16">
    <location>
        <begin position="894"/>
        <end position="1038"/>
    </location>
</feature>
<protein>
    <recommendedName>
        <fullName evidence="16">TIR domain-containing protein</fullName>
    </recommendedName>
</protein>
<evidence type="ECO:0000256" key="15">
    <source>
        <dbReference type="ARBA" id="ARBA00046288"/>
    </source>
</evidence>
<evidence type="ECO:0000256" key="6">
    <source>
        <dbReference type="ARBA" id="ARBA00022729"/>
    </source>
</evidence>
<keyword evidence="3" id="KW-0399">Innate immunity</keyword>
<dbReference type="Gene3D" id="3.80.10.10">
    <property type="entry name" value="Ribonuclease Inhibitor"/>
    <property type="match status" value="1"/>
</dbReference>
<dbReference type="Pfam" id="PF13855">
    <property type="entry name" value="LRR_8"/>
    <property type="match status" value="6"/>
</dbReference>
<dbReference type="FunFam" id="3.80.10.10:FF:000037">
    <property type="entry name" value="Toll-like receptor 7"/>
    <property type="match status" value="1"/>
</dbReference>
<dbReference type="Pfam" id="PF01582">
    <property type="entry name" value="TIR"/>
    <property type="match status" value="1"/>
</dbReference>
<reference evidence="17" key="1">
    <citation type="submission" date="2025-08" db="UniProtKB">
        <authorList>
            <consortium name="Ensembl"/>
        </authorList>
    </citation>
    <scope>IDENTIFICATION</scope>
</reference>
<evidence type="ECO:0000256" key="14">
    <source>
        <dbReference type="ARBA" id="ARBA00023198"/>
    </source>
</evidence>
<evidence type="ECO:0000313" key="17">
    <source>
        <dbReference type="Ensembl" id="ENSGEVP00005009041.1"/>
    </source>
</evidence>
<dbReference type="SUPFAM" id="SSF52200">
    <property type="entry name" value="Toll/Interleukin receptor TIR domain"/>
    <property type="match status" value="1"/>
</dbReference>
<dbReference type="AlphaFoldDB" id="A0A8C4W5H9"/>
<dbReference type="GO" id="GO:0006954">
    <property type="term" value="P:inflammatory response"/>
    <property type="evidence" value="ECO:0007669"/>
    <property type="project" value="UniProtKB-KW"/>
</dbReference>
<dbReference type="Ensembl" id="ENSGEVT00005009488.1">
    <property type="protein sequence ID" value="ENSGEVP00005009041.1"/>
    <property type="gene ID" value="ENSGEVG00005006473.1"/>
</dbReference>
<evidence type="ECO:0000256" key="13">
    <source>
        <dbReference type="ARBA" id="ARBA00023180"/>
    </source>
</evidence>
<evidence type="ECO:0000256" key="12">
    <source>
        <dbReference type="ARBA" id="ARBA00023170"/>
    </source>
</evidence>
<sequence length="1055" mass="120874">KEHEGSKGNHRKLGNARIKFACATLIEFPCAYYPRTLPCDVSVNNSSVILDCSARQLRSVPAAMHGNVTELKLSDNLINEVFKESFQGLNNLMKIDLNRNQYSKAEEEAHDLCKKGMVIENGTFANLTKLRELLADENHLCKIPVGMPLSLTSLSLRHNNMLSVRRQHFSELTQLKELYMDGNCYYGNPCEKPFLADHGAFSDLTILTVLSLAFNNLTRVPSKLPSSLRKLYLNSNKIKTINQDDFNELPNVEVLDLSGNCPRCYNAPYPCEPCSGDSAIQIHPLAFQHLKNLQNLNLSSTSLISLPASWFYNTTQLKVLHLEFNYLIKEIASGEFLLQLPYLEVLDLSFNYARKSYPRYINISDKFSNLVSLQQLHLRGYVFKELKSKHLRPLMNLTKLYTLNLGVNFIKQIDLSVFQLFANLTTISLSDNRISPILEGSNNSVIRRESVQNHVIQSRSIDTDLEPSVNSMLPAEGQSSSSVYNPSFPLIKPQCSMYGKSLDLSLNSIFFIDQQQFKGFHDIACLNLSSNGIGQALNGSEFIFLPNLKYLDLSFNKLDLAYHYAFYELPKLEVLDLSYNIHYFIVSGITHRLGFTENLPYLKVLNLSYNAIFTLTEPNLTSSSLKELVFKGNRLDILWKHGDNRYINIFKNLCNLTHLDISHNRLSEIPTKAFHSLPQSLIELHITNNELKHFDWTALQQFENLTLLDLSSNKLSFVTDNLASCTASLQRLVLQQNKISQLADGFFNKARSLLHLDLSYNELRSINQSIRQYDNLIYLELLDLKGNPFECTCATVDFKNWINHYVNVSIPRLATDVICATPGDQRGKSIISLDIYACTLDNVAAICFSVSFFIILTIMMTAITKHLFYWDAWYIYYFCTAKLKGYKSLGMTKALYDAYIAYDTKDMTVTDWVINELRFRLEENGDKHILLCLEERDWEPGKAVIDNLAQSIHHSRKTIFVLTERYVKNGNFKTAFYIALQRLMDENTDVIVFILLEPVLQHSQYLRLRRRICKSSVLDWPKNPHAEGLFWQNLKSVVLTENYKRYNALYTDSIK</sequence>
<dbReference type="GeneTree" id="ENSGT00940000160879"/>
<keyword evidence="14" id="KW-0395">Inflammatory response</keyword>
<dbReference type="PANTHER" id="PTHR47410:SF1">
    <property type="entry name" value="TOLL-LIKE RECEPTOR 8"/>
    <property type="match status" value="1"/>
</dbReference>
<dbReference type="PANTHER" id="PTHR47410">
    <property type="entry name" value="TOLL-LIKE RECEPTOR 7-RELATED"/>
    <property type="match status" value="1"/>
</dbReference>
<comment type="subcellular location">
    <subcellularLocation>
        <location evidence="15">Endomembrane system</location>
        <topology evidence="15">Single-pass type I membrane protein</topology>
    </subcellularLocation>
    <subcellularLocation>
        <location evidence="1">Endosome</location>
    </subcellularLocation>
</comment>
<keyword evidence="6" id="KW-0732">Signal</keyword>
<evidence type="ECO:0000256" key="3">
    <source>
        <dbReference type="ARBA" id="ARBA00022588"/>
    </source>
</evidence>
<dbReference type="Proteomes" id="UP000694390">
    <property type="component" value="Unassembled WGS sequence"/>
</dbReference>
<proteinExistence type="inferred from homology"/>
<dbReference type="GO" id="GO:0045087">
    <property type="term" value="P:innate immune response"/>
    <property type="evidence" value="ECO:0007669"/>
    <property type="project" value="UniProtKB-KW"/>
</dbReference>
<keyword evidence="10" id="KW-1133">Transmembrane helix</keyword>
<dbReference type="PROSITE" id="PS51450">
    <property type="entry name" value="LRR"/>
    <property type="match status" value="3"/>
</dbReference>
<dbReference type="InterPro" id="IPR000483">
    <property type="entry name" value="Cys-rich_flank_reg_C"/>
</dbReference>
<dbReference type="SMART" id="SM00082">
    <property type="entry name" value="LRRCT"/>
    <property type="match status" value="1"/>
</dbReference>
<dbReference type="GO" id="GO:0002224">
    <property type="term" value="P:toll-like receptor signaling pathway"/>
    <property type="evidence" value="ECO:0007669"/>
    <property type="project" value="TreeGrafter"/>
</dbReference>
<keyword evidence="18" id="KW-1185">Reference proteome</keyword>
<dbReference type="GO" id="GO:0032755">
    <property type="term" value="P:positive regulation of interleukin-6 production"/>
    <property type="evidence" value="ECO:0007669"/>
    <property type="project" value="TreeGrafter"/>
</dbReference>
<keyword evidence="11" id="KW-0472">Membrane</keyword>
<evidence type="ECO:0000256" key="4">
    <source>
        <dbReference type="ARBA" id="ARBA00022614"/>
    </source>
</evidence>
<evidence type="ECO:0000256" key="2">
    <source>
        <dbReference type="ARBA" id="ARBA00009634"/>
    </source>
</evidence>
<dbReference type="InterPro" id="IPR000157">
    <property type="entry name" value="TIR_dom"/>
</dbReference>
<dbReference type="GO" id="GO:0005768">
    <property type="term" value="C:endosome"/>
    <property type="evidence" value="ECO:0007669"/>
    <property type="project" value="UniProtKB-SubCell"/>
</dbReference>